<dbReference type="SUPFAM" id="SSF55486">
    <property type="entry name" value="Metalloproteases ('zincins'), catalytic domain"/>
    <property type="match status" value="2"/>
</dbReference>
<dbReference type="EC" id="3.4.24.-" evidence="10"/>
<protein>
    <recommendedName>
        <fullName evidence="10">Metalloendopeptidase</fullName>
        <ecNumber evidence="10">3.4.24.-</ecNumber>
    </recommendedName>
</protein>
<evidence type="ECO:0000256" key="8">
    <source>
        <dbReference type="PROSITE-ProRule" id="PRU00059"/>
    </source>
</evidence>
<comment type="caution">
    <text evidence="8">Lacks conserved residue(s) required for the propagation of feature annotation.</text>
</comment>
<feature type="signal peptide" evidence="10">
    <location>
        <begin position="1"/>
        <end position="20"/>
    </location>
</feature>
<dbReference type="InterPro" id="IPR006026">
    <property type="entry name" value="Peptidase_Metallo"/>
</dbReference>
<dbReference type="Gene3D" id="3.40.390.10">
    <property type="entry name" value="Collagenase (Catalytic Domain)"/>
    <property type="match status" value="2"/>
</dbReference>
<dbReference type="GO" id="GO:0006508">
    <property type="term" value="P:proteolysis"/>
    <property type="evidence" value="ECO:0007669"/>
    <property type="project" value="UniProtKB-KW"/>
</dbReference>
<dbReference type="PANTHER" id="PTHR10127">
    <property type="entry name" value="DISCOIDIN, CUB, EGF, LAMININ , AND ZINC METALLOPROTEASE DOMAIN CONTAINING"/>
    <property type="match status" value="1"/>
</dbReference>
<keyword evidence="2 9" id="KW-0645">Protease</keyword>
<accession>A0A8B7PI37</accession>
<keyword evidence="5 9" id="KW-0862">Zinc</keyword>
<keyword evidence="7" id="KW-1015">Disulfide bond</keyword>
<dbReference type="GeneID" id="108680629"/>
<evidence type="ECO:0000256" key="2">
    <source>
        <dbReference type="ARBA" id="ARBA00022670"/>
    </source>
</evidence>
<dbReference type="PANTHER" id="PTHR10127:SF780">
    <property type="entry name" value="METALLOENDOPEPTIDASE"/>
    <property type="match status" value="1"/>
</dbReference>
<gene>
    <name evidence="14" type="primary">LOC108680629</name>
</gene>
<dbReference type="Gene3D" id="2.60.120.290">
    <property type="entry name" value="Spermadhesin, CUB domain"/>
    <property type="match status" value="1"/>
</dbReference>
<feature type="binding site" evidence="9">
    <location>
        <position position="270"/>
    </location>
    <ligand>
        <name>Zn(2+)</name>
        <dbReference type="ChEBI" id="CHEBI:29105"/>
        <note>catalytic</note>
    </ligand>
</feature>
<feature type="domain" description="Peptidase M12A" evidence="12">
    <location>
        <begin position="143"/>
        <end position="368"/>
    </location>
</feature>
<evidence type="ECO:0000256" key="1">
    <source>
        <dbReference type="ARBA" id="ARBA00022536"/>
    </source>
</evidence>
<reference evidence="14" key="1">
    <citation type="submission" date="2025-08" db="UniProtKB">
        <authorList>
            <consortium name="RefSeq"/>
        </authorList>
    </citation>
    <scope>IDENTIFICATION</scope>
    <source>
        <tissue evidence="14">Whole organism</tissue>
    </source>
</reference>
<feature type="domain" description="CUB" evidence="11">
    <location>
        <begin position="367"/>
        <end position="509"/>
    </location>
</feature>
<keyword evidence="6 9" id="KW-0482">Metalloprotease</keyword>
<keyword evidence="4 9" id="KW-0378">Hydrolase</keyword>
<proteinExistence type="predicted"/>
<evidence type="ECO:0000256" key="4">
    <source>
        <dbReference type="ARBA" id="ARBA00022801"/>
    </source>
</evidence>
<sequence>MVGIEGLFLIICVMANTTEPTTVKSHLETHSTSHIRPNDINATVNHLPRHPPQRNSVPLLFLPGGSNETNLNFDGPWESEIRMKIENSLDQSKAIINKSRMELDSSKLYDKISNINLNFETETCGAADDIVQSTDRIKWSQRKGVPDDSLLWPKNSDGVPTVFYSFQDSPVSSDTILTAIAHYEEHTCIRFQRAPWLYFGYKIFFGNGNGCSSPIGRQTFFLYWLFGQQVTLGSTCYEFSTVVHEIGHSLGVHHSSFGWQFSTVVHEIGHSLGVHHEHSRTGRDAAIRALYDNGLTEELSNFQVYETRNFNTEYDYYSVMHYGPMTFSKNGESTLAPTNPMAKGLMVLPRSGLSFMDKLLFNAMYGCTGLWLLQCQLTETPYALISELLPDNEDLTAATRLSSPGYPRPRNRSEIFTKRFTAGPCERVVLTVVDFQLEFRNSLNRCAVEGVEISLGDPVSSGKWYCANELKAGQVLKTSGNSLVVFYAKQYKEGFSNKGFDFKVDFEKIQNCVL</sequence>
<dbReference type="GO" id="GO:0008270">
    <property type="term" value="F:zinc ion binding"/>
    <property type="evidence" value="ECO:0007669"/>
    <property type="project" value="UniProtKB-UniRule"/>
</dbReference>
<comment type="cofactor">
    <cofactor evidence="9 10">
        <name>Zn(2+)</name>
        <dbReference type="ChEBI" id="CHEBI:29105"/>
    </cofactor>
    <text evidence="9 10">Binds 1 zinc ion per subunit.</text>
</comment>
<keyword evidence="1" id="KW-0245">EGF-like domain</keyword>
<dbReference type="PRINTS" id="PR00480">
    <property type="entry name" value="ASTACIN"/>
</dbReference>
<evidence type="ECO:0000256" key="9">
    <source>
        <dbReference type="PROSITE-ProRule" id="PRU01211"/>
    </source>
</evidence>
<feature type="binding site" evidence="9">
    <location>
        <position position="266"/>
    </location>
    <ligand>
        <name>Zn(2+)</name>
        <dbReference type="ChEBI" id="CHEBI:29105"/>
        <note>catalytic</note>
    </ligand>
</feature>
<dbReference type="SMART" id="SM00235">
    <property type="entry name" value="ZnMc"/>
    <property type="match status" value="1"/>
</dbReference>
<dbReference type="InterPro" id="IPR000859">
    <property type="entry name" value="CUB_dom"/>
</dbReference>
<feature type="binding site" evidence="9">
    <location>
        <position position="276"/>
    </location>
    <ligand>
        <name>Zn(2+)</name>
        <dbReference type="ChEBI" id="CHEBI:29105"/>
        <note>catalytic</note>
    </ligand>
</feature>
<dbReference type="Pfam" id="PF01400">
    <property type="entry name" value="Astacin"/>
    <property type="match status" value="2"/>
</dbReference>
<name>A0A8B7PI37_HYAAZ</name>
<dbReference type="SUPFAM" id="SSF49854">
    <property type="entry name" value="Spermadhesin, CUB domain"/>
    <property type="match status" value="1"/>
</dbReference>
<evidence type="ECO:0000256" key="10">
    <source>
        <dbReference type="RuleBase" id="RU361183"/>
    </source>
</evidence>
<keyword evidence="3 9" id="KW-0479">Metal-binding</keyword>
<organism evidence="13 14">
    <name type="scientific">Hyalella azteca</name>
    <name type="common">Amphipod</name>
    <dbReference type="NCBI Taxonomy" id="294128"/>
    <lineage>
        <taxon>Eukaryota</taxon>
        <taxon>Metazoa</taxon>
        <taxon>Ecdysozoa</taxon>
        <taxon>Arthropoda</taxon>
        <taxon>Crustacea</taxon>
        <taxon>Multicrustacea</taxon>
        <taxon>Malacostraca</taxon>
        <taxon>Eumalacostraca</taxon>
        <taxon>Peracarida</taxon>
        <taxon>Amphipoda</taxon>
        <taxon>Senticaudata</taxon>
        <taxon>Talitrida</taxon>
        <taxon>Talitroidea</taxon>
        <taxon>Hyalellidae</taxon>
        <taxon>Hyalella</taxon>
    </lineage>
</organism>
<dbReference type="InterPro" id="IPR001506">
    <property type="entry name" value="Peptidase_M12A"/>
</dbReference>
<evidence type="ECO:0000256" key="5">
    <source>
        <dbReference type="ARBA" id="ARBA00022833"/>
    </source>
</evidence>
<dbReference type="InterPro" id="IPR034035">
    <property type="entry name" value="Astacin-like_dom"/>
</dbReference>
<dbReference type="AlphaFoldDB" id="A0A8B7PI37"/>
<evidence type="ECO:0000259" key="11">
    <source>
        <dbReference type="PROSITE" id="PS01180"/>
    </source>
</evidence>
<feature type="active site" evidence="9">
    <location>
        <position position="267"/>
    </location>
</feature>
<keyword evidence="10" id="KW-0732">Signal</keyword>
<keyword evidence="13" id="KW-1185">Reference proteome</keyword>
<dbReference type="PROSITE" id="PS51864">
    <property type="entry name" value="ASTACIN"/>
    <property type="match status" value="1"/>
</dbReference>
<dbReference type="GO" id="GO:0004222">
    <property type="term" value="F:metalloendopeptidase activity"/>
    <property type="evidence" value="ECO:0007669"/>
    <property type="project" value="UniProtKB-UniRule"/>
</dbReference>
<dbReference type="InterPro" id="IPR024079">
    <property type="entry name" value="MetalloPept_cat_dom_sf"/>
</dbReference>
<dbReference type="OrthoDB" id="10017459at2759"/>
<evidence type="ECO:0000313" key="13">
    <source>
        <dbReference type="Proteomes" id="UP000694843"/>
    </source>
</evidence>
<feature type="chain" id="PRO_5038172899" description="Metalloendopeptidase" evidence="10">
    <location>
        <begin position="21"/>
        <end position="514"/>
    </location>
</feature>
<evidence type="ECO:0000256" key="7">
    <source>
        <dbReference type="ARBA" id="ARBA00023157"/>
    </source>
</evidence>
<evidence type="ECO:0000259" key="12">
    <source>
        <dbReference type="PROSITE" id="PS51864"/>
    </source>
</evidence>
<dbReference type="Proteomes" id="UP000694843">
    <property type="component" value="Unplaced"/>
</dbReference>
<dbReference type="InterPro" id="IPR035914">
    <property type="entry name" value="Sperma_CUB_dom_sf"/>
</dbReference>
<dbReference type="RefSeq" id="XP_018024991.2">
    <property type="nucleotide sequence ID" value="XM_018169502.2"/>
</dbReference>
<evidence type="ECO:0000256" key="3">
    <source>
        <dbReference type="ARBA" id="ARBA00022723"/>
    </source>
</evidence>
<dbReference type="CDD" id="cd04280">
    <property type="entry name" value="ZnMc_astacin_like"/>
    <property type="match status" value="1"/>
</dbReference>
<evidence type="ECO:0000313" key="14">
    <source>
        <dbReference type="RefSeq" id="XP_018024991.2"/>
    </source>
</evidence>
<evidence type="ECO:0000256" key="6">
    <source>
        <dbReference type="ARBA" id="ARBA00023049"/>
    </source>
</evidence>
<dbReference type="PROSITE" id="PS01180">
    <property type="entry name" value="CUB"/>
    <property type="match status" value="1"/>
</dbReference>
<dbReference type="KEGG" id="hazt:108680629"/>